<dbReference type="Proteomes" id="UP000622687">
    <property type="component" value="Unassembled WGS sequence"/>
</dbReference>
<dbReference type="EMBL" id="JAEEGB010000006">
    <property type="protein sequence ID" value="MBI6872358.1"/>
    <property type="molecule type" value="Genomic_DNA"/>
</dbReference>
<dbReference type="InterPro" id="IPR012349">
    <property type="entry name" value="Split_barrel_FMN-bd"/>
</dbReference>
<organism evidence="2 3">
    <name type="scientific">Clostridium aciditolerans</name>
    <dbReference type="NCBI Taxonomy" id="339861"/>
    <lineage>
        <taxon>Bacteria</taxon>
        <taxon>Bacillati</taxon>
        <taxon>Bacillota</taxon>
        <taxon>Clostridia</taxon>
        <taxon>Eubacteriales</taxon>
        <taxon>Clostridiaceae</taxon>
        <taxon>Clostridium</taxon>
    </lineage>
</organism>
<dbReference type="AlphaFoldDB" id="A0A934HS88"/>
<evidence type="ECO:0000313" key="3">
    <source>
        <dbReference type="Proteomes" id="UP000622687"/>
    </source>
</evidence>
<evidence type="ECO:0000259" key="1">
    <source>
        <dbReference type="Pfam" id="PF01243"/>
    </source>
</evidence>
<reference evidence="2" key="1">
    <citation type="submission" date="2020-12" db="EMBL/GenBank/DDBJ databases">
        <title>Clostridium thailandense sp. nov., a novel acetogenic bacterium isolated from peat land soil in Thailand.</title>
        <authorList>
            <person name="Chaikitkaew S."/>
            <person name="Birkeland N.K."/>
        </authorList>
    </citation>
    <scope>NUCLEOTIDE SEQUENCE</scope>
    <source>
        <strain evidence="2">DSM 17425</strain>
    </source>
</reference>
<comment type="caution">
    <text evidence="2">The sequence shown here is derived from an EMBL/GenBank/DDBJ whole genome shotgun (WGS) entry which is preliminary data.</text>
</comment>
<dbReference type="Pfam" id="PF01243">
    <property type="entry name" value="PNPOx_N"/>
    <property type="match status" value="1"/>
</dbReference>
<dbReference type="InterPro" id="IPR011576">
    <property type="entry name" value="Pyridox_Oxase_N"/>
</dbReference>
<dbReference type="RefSeq" id="WP_211141864.1">
    <property type="nucleotide sequence ID" value="NZ_JAEEGB010000006.1"/>
</dbReference>
<name>A0A934HS88_9CLOT</name>
<feature type="domain" description="Pyridoxamine 5'-phosphate oxidase N-terminal" evidence="1">
    <location>
        <begin position="10"/>
        <end position="101"/>
    </location>
</feature>
<evidence type="ECO:0000313" key="2">
    <source>
        <dbReference type="EMBL" id="MBI6872358.1"/>
    </source>
</evidence>
<sequence length="149" mass="16511">MSKIIGTSMSKEIVELFNKELTTIILSTVTNEGFPHALPVHLIAAPDDKTVRVALMSIHKTTENIKDNGKAFITVSEGTDIAVGIKGTAKVVREPMEGNSAMCMIEFKVEEIKSDTTPTVIVTDGIRSKHRTDKTKHFFRAMFDELYRG</sequence>
<protein>
    <submittedName>
        <fullName evidence="2">Pyridoxamine 5'-phosphate oxidase family protein</fullName>
    </submittedName>
</protein>
<dbReference type="Gene3D" id="2.30.110.10">
    <property type="entry name" value="Electron Transport, Fmn-binding Protein, Chain A"/>
    <property type="match status" value="1"/>
</dbReference>
<gene>
    <name evidence="2" type="ORF">I6U51_06505</name>
</gene>
<keyword evidence="3" id="KW-1185">Reference proteome</keyword>
<proteinExistence type="predicted"/>
<accession>A0A934HS88</accession>
<dbReference type="SUPFAM" id="SSF50475">
    <property type="entry name" value="FMN-binding split barrel"/>
    <property type="match status" value="1"/>
</dbReference>